<dbReference type="Proteomes" id="UP000654482">
    <property type="component" value="Unassembled WGS sequence"/>
</dbReference>
<feature type="transmembrane region" description="Helical" evidence="2">
    <location>
        <begin position="326"/>
        <end position="346"/>
    </location>
</feature>
<accession>A0A8J7ANZ3</accession>
<reference evidence="4" key="1">
    <citation type="submission" date="2020-10" db="EMBL/GenBank/DDBJ databases">
        <authorList>
            <person name="Castelo-Branco R."/>
            <person name="Eusebio N."/>
            <person name="Adriana R."/>
            <person name="Vieira A."/>
            <person name="Brugerolle De Fraissinette N."/>
            <person name="Rezende De Castro R."/>
            <person name="Schneider M.P."/>
            <person name="Vasconcelos V."/>
            <person name="Leao P.N."/>
        </authorList>
    </citation>
    <scope>NUCLEOTIDE SEQUENCE</scope>
    <source>
        <strain evidence="4">LEGE 07157</strain>
    </source>
</reference>
<dbReference type="Pfam" id="PF02517">
    <property type="entry name" value="Rce1-like"/>
    <property type="match status" value="1"/>
</dbReference>
<keyword evidence="2" id="KW-0472">Membrane</keyword>
<feature type="transmembrane region" description="Helical" evidence="2">
    <location>
        <begin position="488"/>
        <end position="509"/>
    </location>
</feature>
<keyword evidence="4" id="KW-0645">Protease</keyword>
<feature type="region of interest" description="Disordered" evidence="1">
    <location>
        <begin position="100"/>
        <end position="121"/>
    </location>
</feature>
<sequence length="511" mass="57658">MGENTFWQIFKRLVLVFLTILTAVNIAASLIQSLNQPQVQSRLELYQTNLILQAAEFQGDGNTDVAKIRTALLGENLYQTAQKQYKQALQTAQTHQKTLQARSREFVNSPKNEASREQEQQWRRELQETTRFVDEIELKIGILQAQQGKTEKALETWDNLIESPQESAVAPMTALVRSLWSASSLVPANAEETLMQNLKGWFRDRALHQLYQVQQNDRSLFTLQAREQTIARQAVLKLAIVSIIPTIGGFLGVGLLLFLLIQLAIQKEKSLLATHHNLTWDTPWDLEVIWQVFIVGFFFIGQFILPTFFGFLGLEPTGFSLRQKALFVLSSYLLMAIGGFLVLYFSLKPFFPLPKDWFRFKWLDKWALWGFGGYLIAIPLVVIVSLVNQQFWQGQGGSNPILFLALQAQDTVALAIFFFTASIAAPVFEEVIFRGFLLPSLTRYMPLWGAIGVSSLVFAIAHLSFSEVLPLATLGIILGIVYARSRNLLASILLHSLWNSGTLLSLFILGS</sequence>
<keyword evidence="5" id="KW-1185">Reference proteome</keyword>
<feature type="transmembrane region" description="Helical" evidence="2">
    <location>
        <begin position="400"/>
        <end position="428"/>
    </location>
</feature>
<protein>
    <submittedName>
        <fullName evidence="4">CPBP family intramembrane metalloprotease</fullName>
    </submittedName>
</protein>
<keyword evidence="2" id="KW-0812">Transmembrane</keyword>
<gene>
    <name evidence="4" type="ORF">IQ249_04970</name>
</gene>
<feature type="transmembrane region" description="Helical" evidence="2">
    <location>
        <begin position="366"/>
        <end position="388"/>
    </location>
</feature>
<dbReference type="PANTHER" id="PTHR43592:SF15">
    <property type="entry name" value="CAAX AMINO TERMINAL PROTEASE FAMILY PROTEIN"/>
    <property type="match status" value="1"/>
</dbReference>
<keyword evidence="2" id="KW-1133">Transmembrane helix</keyword>
<feature type="transmembrane region" description="Helical" evidence="2">
    <location>
        <begin position="12"/>
        <end position="31"/>
    </location>
</feature>
<organism evidence="4 5">
    <name type="scientific">Lusitaniella coriacea LEGE 07157</name>
    <dbReference type="NCBI Taxonomy" id="945747"/>
    <lineage>
        <taxon>Bacteria</taxon>
        <taxon>Bacillati</taxon>
        <taxon>Cyanobacteriota</taxon>
        <taxon>Cyanophyceae</taxon>
        <taxon>Spirulinales</taxon>
        <taxon>Lusitaniellaceae</taxon>
        <taxon>Lusitaniella</taxon>
    </lineage>
</organism>
<dbReference type="GO" id="GO:0004175">
    <property type="term" value="F:endopeptidase activity"/>
    <property type="evidence" value="ECO:0007669"/>
    <property type="project" value="UniProtKB-ARBA"/>
</dbReference>
<evidence type="ECO:0000313" key="5">
    <source>
        <dbReference type="Proteomes" id="UP000654482"/>
    </source>
</evidence>
<evidence type="ECO:0000313" key="4">
    <source>
        <dbReference type="EMBL" id="MBE9115248.1"/>
    </source>
</evidence>
<dbReference type="InterPro" id="IPR003675">
    <property type="entry name" value="Rce1/LyrA-like_dom"/>
</dbReference>
<keyword evidence="4" id="KW-0482">Metalloprotease</keyword>
<feature type="transmembrane region" description="Helical" evidence="2">
    <location>
        <begin position="238"/>
        <end position="265"/>
    </location>
</feature>
<evidence type="ECO:0000259" key="3">
    <source>
        <dbReference type="Pfam" id="PF02517"/>
    </source>
</evidence>
<comment type="caution">
    <text evidence="4">The sequence shown here is derived from an EMBL/GenBank/DDBJ whole genome shotgun (WGS) entry which is preliminary data.</text>
</comment>
<keyword evidence="4" id="KW-0378">Hydrolase</keyword>
<feature type="transmembrane region" description="Helical" evidence="2">
    <location>
        <begin position="448"/>
        <end position="481"/>
    </location>
</feature>
<dbReference type="PANTHER" id="PTHR43592">
    <property type="entry name" value="CAAX AMINO TERMINAL PROTEASE"/>
    <property type="match status" value="1"/>
</dbReference>
<feature type="transmembrane region" description="Helical" evidence="2">
    <location>
        <begin position="288"/>
        <end position="314"/>
    </location>
</feature>
<feature type="domain" description="CAAX prenyl protease 2/Lysostaphin resistance protein A-like" evidence="3">
    <location>
        <begin position="413"/>
        <end position="500"/>
    </location>
</feature>
<dbReference type="EMBL" id="JADEWZ010000005">
    <property type="protein sequence ID" value="MBE9115248.1"/>
    <property type="molecule type" value="Genomic_DNA"/>
</dbReference>
<name>A0A8J7ANZ3_9CYAN</name>
<evidence type="ECO:0000256" key="1">
    <source>
        <dbReference type="SAM" id="MobiDB-lite"/>
    </source>
</evidence>
<evidence type="ECO:0000256" key="2">
    <source>
        <dbReference type="SAM" id="Phobius"/>
    </source>
</evidence>
<dbReference type="GO" id="GO:0080120">
    <property type="term" value="P:CAAX-box protein maturation"/>
    <property type="evidence" value="ECO:0007669"/>
    <property type="project" value="UniProtKB-ARBA"/>
</dbReference>
<dbReference type="AlphaFoldDB" id="A0A8J7ANZ3"/>
<dbReference type="GO" id="GO:0008237">
    <property type="term" value="F:metallopeptidase activity"/>
    <property type="evidence" value="ECO:0007669"/>
    <property type="project" value="UniProtKB-KW"/>
</dbReference>
<proteinExistence type="predicted"/>